<feature type="signal peptide" evidence="1">
    <location>
        <begin position="1"/>
        <end position="22"/>
    </location>
</feature>
<dbReference type="InParanoid" id="A0A2G5E8N1"/>
<reference evidence="2 3" key="1">
    <citation type="submission" date="2017-09" db="EMBL/GenBank/DDBJ databases">
        <title>WGS assembly of Aquilegia coerulea Goldsmith.</title>
        <authorList>
            <person name="Hodges S."/>
            <person name="Kramer E."/>
            <person name="Nordborg M."/>
            <person name="Tomkins J."/>
            <person name="Borevitz J."/>
            <person name="Derieg N."/>
            <person name="Yan J."/>
            <person name="Mihaltcheva S."/>
            <person name="Hayes R.D."/>
            <person name="Rokhsar D."/>
        </authorList>
    </citation>
    <scope>NUCLEOTIDE SEQUENCE [LARGE SCALE GENOMIC DNA]</scope>
    <source>
        <strain evidence="3">cv. Goldsmith</strain>
    </source>
</reference>
<sequence length="71" mass="8205">MAPTKLSIILFVLLIVFVDISALHDEGQEDLGEKVFLPCFTAPCKVRKVCWWCRINDQAYPTREICVFNCR</sequence>
<organism evidence="2 3">
    <name type="scientific">Aquilegia coerulea</name>
    <name type="common">Rocky mountain columbine</name>
    <dbReference type="NCBI Taxonomy" id="218851"/>
    <lineage>
        <taxon>Eukaryota</taxon>
        <taxon>Viridiplantae</taxon>
        <taxon>Streptophyta</taxon>
        <taxon>Embryophyta</taxon>
        <taxon>Tracheophyta</taxon>
        <taxon>Spermatophyta</taxon>
        <taxon>Magnoliopsida</taxon>
        <taxon>Ranunculales</taxon>
        <taxon>Ranunculaceae</taxon>
        <taxon>Thalictroideae</taxon>
        <taxon>Aquilegia</taxon>
    </lineage>
</organism>
<evidence type="ECO:0000313" key="2">
    <source>
        <dbReference type="EMBL" id="PIA52129.1"/>
    </source>
</evidence>
<proteinExistence type="predicted"/>
<name>A0A2G5E8N1_AQUCA</name>
<evidence type="ECO:0000256" key="1">
    <source>
        <dbReference type="SAM" id="SignalP"/>
    </source>
</evidence>
<protein>
    <recommendedName>
        <fullName evidence="4">Embryo surrounding factor 1 brassicaceae domain-containing protein</fullName>
    </recommendedName>
</protein>
<feature type="chain" id="PRO_5013640001" description="Embryo surrounding factor 1 brassicaceae domain-containing protein" evidence="1">
    <location>
        <begin position="23"/>
        <end position="71"/>
    </location>
</feature>
<dbReference type="Proteomes" id="UP000230069">
    <property type="component" value="Unassembled WGS sequence"/>
</dbReference>
<dbReference type="EMBL" id="KZ305027">
    <property type="protein sequence ID" value="PIA52129.1"/>
    <property type="molecule type" value="Genomic_DNA"/>
</dbReference>
<keyword evidence="1" id="KW-0732">Signal</keyword>
<evidence type="ECO:0008006" key="4">
    <source>
        <dbReference type="Google" id="ProtNLM"/>
    </source>
</evidence>
<evidence type="ECO:0000313" key="3">
    <source>
        <dbReference type="Proteomes" id="UP000230069"/>
    </source>
</evidence>
<gene>
    <name evidence="2" type="ORF">AQUCO_01000189v1</name>
</gene>
<keyword evidence="3" id="KW-1185">Reference proteome</keyword>
<dbReference type="AlphaFoldDB" id="A0A2G5E8N1"/>
<accession>A0A2G5E8N1</accession>